<dbReference type="AlphaFoldDB" id="A0A5Q2RFK2"/>
<reference evidence="1 2" key="1">
    <citation type="submission" date="2019-11" db="EMBL/GenBank/DDBJ databases">
        <authorList>
            <person name="He Y."/>
        </authorList>
    </citation>
    <scope>NUCLEOTIDE SEQUENCE [LARGE SCALE GENOMIC DNA]</scope>
    <source>
        <strain evidence="1 2">SCSIO 58843</strain>
    </source>
</reference>
<dbReference type="SUPFAM" id="SSF47473">
    <property type="entry name" value="EF-hand"/>
    <property type="match status" value="1"/>
</dbReference>
<evidence type="ECO:0000313" key="2">
    <source>
        <dbReference type="Proteomes" id="UP000334019"/>
    </source>
</evidence>
<evidence type="ECO:0008006" key="3">
    <source>
        <dbReference type="Google" id="ProtNLM"/>
    </source>
</evidence>
<sequence length="107" mass="11765">MTSTNDQITDHLIPGFGGFDPEGLPLWERDELDEALSAFLSDVQASAGFYAAGAFEEALHFLTSKADPNNDGTVHRERFVTFLVRLADREQARAEALRRAAAGEVVR</sequence>
<accession>A0A5Q2RFK2</accession>
<gene>
    <name evidence="1" type="ORF">GH723_11160</name>
</gene>
<protein>
    <recommendedName>
        <fullName evidence="3">EF-hand domain-containing protein</fullName>
    </recommendedName>
</protein>
<keyword evidence="2" id="KW-1185">Reference proteome</keyword>
<name>A0A5Q2RFK2_9ACTN</name>
<organism evidence="1 2">
    <name type="scientific">Actinomarinicola tropica</name>
    <dbReference type="NCBI Taxonomy" id="2789776"/>
    <lineage>
        <taxon>Bacteria</taxon>
        <taxon>Bacillati</taxon>
        <taxon>Actinomycetota</taxon>
        <taxon>Acidimicrobiia</taxon>
        <taxon>Acidimicrobiales</taxon>
        <taxon>Iamiaceae</taxon>
        <taxon>Actinomarinicola</taxon>
    </lineage>
</organism>
<dbReference type="RefSeq" id="WP_153759716.1">
    <property type="nucleotide sequence ID" value="NZ_CP045851.1"/>
</dbReference>
<dbReference type="InterPro" id="IPR011992">
    <property type="entry name" value="EF-hand-dom_pair"/>
</dbReference>
<proteinExistence type="predicted"/>
<dbReference type="Proteomes" id="UP000334019">
    <property type="component" value="Chromosome"/>
</dbReference>
<dbReference type="EMBL" id="CP045851">
    <property type="protein sequence ID" value="QGG95609.1"/>
    <property type="molecule type" value="Genomic_DNA"/>
</dbReference>
<dbReference type="KEGG" id="atq:GH723_11160"/>
<evidence type="ECO:0000313" key="1">
    <source>
        <dbReference type="EMBL" id="QGG95609.1"/>
    </source>
</evidence>